<comment type="similarity">
    <text evidence="7 10">Belongs to the fluoride channel Fluc/FEX (TC 1.A.43) family.</text>
</comment>
<keyword evidence="4 10" id="KW-1133">Transmembrane helix</keyword>
<evidence type="ECO:0000313" key="11">
    <source>
        <dbReference type="EMBL" id="AGU15763.1"/>
    </source>
</evidence>
<accession>U3GYG4</accession>
<comment type="function">
    <text evidence="9">Fluoride-specific ion channel. Important for reducing fluoride concentration in the cell, thus reducing its toxicity.</text>
</comment>
<comment type="caution">
    <text evidence="10">Lacks conserved residue(s) required for the propagation of feature annotation.</text>
</comment>
<keyword evidence="3 10" id="KW-0812">Transmembrane</keyword>
<evidence type="ECO:0000256" key="7">
    <source>
        <dbReference type="ARBA" id="ARBA00035120"/>
    </source>
</evidence>
<keyword evidence="6" id="KW-0407">Ion channel</keyword>
<organism evidence="11 12">
    <name type="scientific">Corynebacterium argentoratense DSM 44202</name>
    <dbReference type="NCBI Taxonomy" id="1348662"/>
    <lineage>
        <taxon>Bacteria</taxon>
        <taxon>Bacillati</taxon>
        <taxon>Actinomycetota</taxon>
        <taxon>Actinomycetes</taxon>
        <taxon>Mycobacteriales</taxon>
        <taxon>Corynebacteriaceae</taxon>
        <taxon>Corynebacterium</taxon>
    </lineage>
</organism>
<dbReference type="Proteomes" id="UP000016943">
    <property type="component" value="Chromosome"/>
</dbReference>
<sequence>MVHETNLQHLIEAPHLAPTLLLGAALGGLIRYLLHTWLGPYKGTLTANITASLILGTQTTPPETYTTFLTNEQFYQQLTTHFFIATGLCVALSTWSTLARETGDLIRNHQAKQATTYLATTITLSLLAYHLATTITLSLLAYHLGSILSLNS</sequence>
<evidence type="ECO:0000256" key="9">
    <source>
        <dbReference type="ARBA" id="ARBA00049940"/>
    </source>
</evidence>
<evidence type="ECO:0000256" key="5">
    <source>
        <dbReference type="ARBA" id="ARBA00023136"/>
    </source>
</evidence>
<dbReference type="InterPro" id="IPR003691">
    <property type="entry name" value="FluC"/>
</dbReference>
<dbReference type="PATRIC" id="fig|1348662.3.peg.1635"/>
<dbReference type="AlphaFoldDB" id="U3GYG4"/>
<evidence type="ECO:0000256" key="8">
    <source>
        <dbReference type="ARBA" id="ARBA00035585"/>
    </source>
</evidence>
<gene>
    <name evidence="11" type="ORF">CARG_08260</name>
</gene>
<comment type="subcellular location">
    <subcellularLocation>
        <location evidence="1">Cell membrane</location>
        <topology evidence="1">Multi-pass membrane protein</topology>
    </subcellularLocation>
</comment>
<dbReference type="EMBL" id="CP006365">
    <property type="protein sequence ID" value="AGU15763.1"/>
    <property type="molecule type" value="Genomic_DNA"/>
</dbReference>
<protein>
    <recommendedName>
        <fullName evidence="10">Fluoride-specific ion channel</fullName>
    </recommendedName>
</protein>
<name>U3GYG4_9CORY</name>
<keyword evidence="12" id="KW-1185">Reference proteome</keyword>
<keyword evidence="6" id="KW-0406">Ion transport</keyword>
<evidence type="ECO:0000256" key="1">
    <source>
        <dbReference type="ARBA" id="ARBA00004651"/>
    </source>
</evidence>
<evidence type="ECO:0000256" key="10">
    <source>
        <dbReference type="RuleBase" id="RU004340"/>
    </source>
</evidence>
<dbReference type="HOGENOM" id="CLU_114342_2_2_11"/>
<comment type="catalytic activity">
    <reaction evidence="8">
        <text>fluoride(in) = fluoride(out)</text>
        <dbReference type="Rhea" id="RHEA:76159"/>
        <dbReference type="ChEBI" id="CHEBI:17051"/>
    </reaction>
    <physiologicalReaction direction="left-to-right" evidence="8">
        <dbReference type="Rhea" id="RHEA:76160"/>
    </physiologicalReaction>
</comment>
<proteinExistence type="inferred from homology"/>
<feature type="transmembrane region" description="Helical" evidence="10">
    <location>
        <begin position="117"/>
        <end position="142"/>
    </location>
</feature>
<evidence type="ECO:0000313" key="12">
    <source>
        <dbReference type="Proteomes" id="UP000016943"/>
    </source>
</evidence>
<dbReference type="PANTHER" id="PTHR28259">
    <property type="entry name" value="FLUORIDE EXPORT PROTEIN 1-RELATED"/>
    <property type="match status" value="1"/>
</dbReference>
<evidence type="ECO:0000256" key="2">
    <source>
        <dbReference type="ARBA" id="ARBA00022475"/>
    </source>
</evidence>
<keyword evidence="6" id="KW-0813">Transport</keyword>
<reference evidence="11 12" key="1">
    <citation type="journal article" date="2013" name="Genome Announc.">
        <title>Whole-Genome Sequence of the Clinical Strain Corynebacterium argentoratense DSM 44202, Isolated from a Human Throat Specimen.</title>
        <authorList>
            <person name="Bomholt C."/>
            <person name="Glaub A."/>
            <person name="Gravermann K."/>
            <person name="Albersmeier A."/>
            <person name="Brinkrolf K."/>
            <person name="Ruckert C."/>
            <person name="Tauch A."/>
        </authorList>
    </citation>
    <scope>NUCLEOTIDE SEQUENCE [LARGE SCALE GENOMIC DNA]</scope>
    <source>
        <strain evidence="11">DSM 44202</strain>
    </source>
</reference>
<evidence type="ECO:0000256" key="3">
    <source>
        <dbReference type="ARBA" id="ARBA00022692"/>
    </source>
</evidence>
<dbReference type="Pfam" id="PF02537">
    <property type="entry name" value="CRCB"/>
    <property type="match status" value="1"/>
</dbReference>
<keyword evidence="2" id="KW-1003">Cell membrane</keyword>
<feature type="transmembrane region" description="Helical" evidence="10">
    <location>
        <begin position="15"/>
        <end position="34"/>
    </location>
</feature>
<dbReference type="STRING" id="1348662.CARG_08260"/>
<evidence type="ECO:0000256" key="4">
    <source>
        <dbReference type="ARBA" id="ARBA00022989"/>
    </source>
</evidence>
<dbReference type="PANTHER" id="PTHR28259:SF1">
    <property type="entry name" value="FLUORIDE EXPORT PROTEIN 1-RELATED"/>
    <property type="match status" value="1"/>
</dbReference>
<keyword evidence="5 10" id="KW-0472">Membrane</keyword>
<dbReference type="KEGG" id="caz:CARG_08260"/>
<dbReference type="GO" id="GO:1903425">
    <property type="term" value="F:fluoride transmembrane transporter activity"/>
    <property type="evidence" value="ECO:0007669"/>
    <property type="project" value="TreeGrafter"/>
</dbReference>
<dbReference type="OrthoDB" id="5148600at2"/>
<dbReference type="GO" id="GO:0005886">
    <property type="term" value="C:plasma membrane"/>
    <property type="evidence" value="ECO:0007669"/>
    <property type="project" value="UniProtKB-SubCell"/>
</dbReference>
<evidence type="ECO:0000256" key="6">
    <source>
        <dbReference type="ARBA" id="ARBA00023303"/>
    </source>
</evidence>